<organism evidence="1 2">
    <name type="scientific">Sphingobium fuliginis (strain ATCC 27551)</name>
    <dbReference type="NCBI Taxonomy" id="336203"/>
    <lineage>
        <taxon>Bacteria</taxon>
        <taxon>Pseudomonadati</taxon>
        <taxon>Pseudomonadota</taxon>
        <taxon>Alphaproteobacteria</taxon>
        <taxon>Sphingomonadales</taxon>
        <taxon>Sphingomonadaceae</taxon>
        <taxon>Sphingobium</taxon>
    </lineage>
</organism>
<proteinExistence type="predicted"/>
<protein>
    <submittedName>
        <fullName evidence="1">Uncharacterized protein</fullName>
    </submittedName>
</protein>
<name>A0A292ZIN0_SPHSA</name>
<evidence type="ECO:0000313" key="2">
    <source>
        <dbReference type="Proteomes" id="UP000221538"/>
    </source>
</evidence>
<dbReference type="Proteomes" id="UP000221538">
    <property type="component" value="Unassembled WGS sequence"/>
</dbReference>
<comment type="caution">
    <text evidence="1">The sequence shown here is derived from an EMBL/GenBank/DDBJ whole genome shotgun (WGS) entry which is preliminary data.</text>
</comment>
<sequence length="37" mass="4326">MTFQFGKRSREDLVKFVGSKACGNESKDYEHTKLECR</sequence>
<reference evidence="1 2" key="2">
    <citation type="journal article" date="2013" name="Environ. Sci. Technol.">
        <title>The 4-tert-butylphenol-utilizing bacterium Sphingobium fuliginis OMI can degrade bisphenols via phenolic ring hydroxylation and meta-cleavage pathway.</title>
        <authorList>
            <person name="Ogata Y."/>
            <person name="Goda S."/>
            <person name="Toyama T."/>
            <person name="Sei K."/>
            <person name="Ike M."/>
        </authorList>
    </citation>
    <scope>NUCLEOTIDE SEQUENCE [LARGE SCALE GENOMIC DNA]</scope>
    <source>
        <strain evidence="1 2">OMI</strain>
    </source>
</reference>
<reference evidence="1 2" key="1">
    <citation type="journal article" date="2013" name="Biodegradation">
        <title>Occurrence of 4-tert-butylphenol (4-t-BP) biodegradation in an aquatic sample caused by the presence of Spirodela polyrrhiza and isolation of a 4-t-BP-utilizing bacterium.</title>
        <authorList>
            <person name="Ogata Y."/>
            <person name="Toyama T."/>
            <person name="Yu N."/>
            <person name="Wang X."/>
            <person name="Sei K."/>
            <person name="Ike M."/>
        </authorList>
    </citation>
    <scope>NUCLEOTIDE SEQUENCE [LARGE SCALE GENOMIC DNA]</scope>
    <source>
        <strain evidence="1 2">OMI</strain>
    </source>
</reference>
<dbReference type="EMBL" id="BEWI01000032">
    <property type="protein sequence ID" value="GAY22771.1"/>
    <property type="molecule type" value="Genomic_DNA"/>
</dbReference>
<gene>
    <name evidence="1" type="ORF">SFOMI_3333</name>
</gene>
<dbReference type="AlphaFoldDB" id="A0A292ZIN0"/>
<evidence type="ECO:0000313" key="1">
    <source>
        <dbReference type="EMBL" id="GAY22771.1"/>
    </source>
</evidence>
<accession>A0A292ZIN0</accession>